<dbReference type="EC" id="3.6.1.9" evidence="9"/>
<comment type="caution">
    <text evidence="9">Lacks conserved residue(s) required for the propagation of feature annotation.</text>
</comment>
<feature type="site" description="Important for substrate specificity" evidence="9">
    <location>
        <position position="79"/>
    </location>
</feature>
<dbReference type="FunFam" id="3.90.950.10:FF:000005">
    <property type="entry name" value="7-methyl-GTP pyrophosphatase"/>
    <property type="match status" value="1"/>
</dbReference>
<feature type="site" description="Important for substrate specificity" evidence="9">
    <location>
        <position position="19"/>
    </location>
</feature>
<evidence type="ECO:0000256" key="8">
    <source>
        <dbReference type="ARBA" id="ARBA00060749"/>
    </source>
</evidence>
<keyword evidence="3 9" id="KW-0963">Cytoplasm</keyword>
<dbReference type="PANTHER" id="PTHR43213">
    <property type="entry name" value="BIFUNCTIONAL DTTP/UTP PYROPHOSPHATASE/METHYLTRANSFERASE PROTEIN-RELATED"/>
    <property type="match status" value="1"/>
</dbReference>
<dbReference type="GO" id="GO:0005737">
    <property type="term" value="C:cytoplasm"/>
    <property type="evidence" value="ECO:0007669"/>
    <property type="project" value="UniProtKB-SubCell"/>
</dbReference>
<comment type="subcellular location">
    <subcellularLocation>
        <location evidence="2 9">Cytoplasm</location>
    </subcellularLocation>
</comment>
<dbReference type="InterPro" id="IPR003697">
    <property type="entry name" value="Maf-like"/>
</dbReference>
<name>A0A449HZM0_9BACE</name>
<feature type="site" description="Important for substrate specificity" evidence="9">
    <location>
        <position position="161"/>
    </location>
</feature>
<comment type="catalytic activity">
    <reaction evidence="9">
        <text>UTP + H2O = UMP + diphosphate + H(+)</text>
        <dbReference type="Rhea" id="RHEA:29395"/>
        <dbReference type="ChEBI" id="CHEBI:15377"/>
        <dbReference type="ChEBI" id="CHEBI:15378"/>
        <dbReference type="ChEBI" id="CHEBI:33019"/>
        <dbReference type="ChEBI" id="CHEBI:46398"/>
        <dbReference type="ChEBI" id="CHEBI:57865"/>
        <dbReference type="EC" id="3.6.1.9"/>
    </reaction>
</comment>
<sequence>MLFDNLKRYKIILASNSPRRKELLSGLGVEYEVRTLPDVDESYPETLKGAAIPLYISEEKADAYRAMMQPDELMITADTIVWLDEKVLGKPRNKEEAIQMLMAMSGRTHEVFTGVCLTTTEWRRSFTAATEVRFSHLSEEEIAYYVDKYQPMDKAGAYGVQEWIGFIGVEYISGSYYNIMGLPVQKLYRELLKI</sequence>
<protein>
    <recommendedName>
        <fullName evidence="9">dTTP/UTP pyrophosphatase</fullName>
        <shortName evidence="9">dTTPase/UTPase</shortName>
        <ecNumber evidence="9">3.6.1.9</ecNumber>
    </recommendedName>
    <alternativeName>
        <fullName evidence="9">Nucleoside triphosphate pyrophosphatase</fullName>
    </alternativeName>
    <alternativeName>
        <fullName evidence="9">Nucleotide pyrophosphatase</fullName>
        <shortName evidence="9">Nucleotide PPase</shortName>
    </alternativeName>
</protein>
<comment type="similarity">
    <text evidence="9">Belongs to the Maf family. YhdE subfamily.</text>
</comment>
<evidence type="ECO:0000256" key="6">
    <source>
        <dbReference type="ARBA" id="ARBA00050213"/>
    </source>
</evidence>
<gene>
    <name evidence="10" type="primary">maf</name>
    <name evidence="10" type="ORF">NCTC7812_00122</name>
</gene>
<evidence type="ECO:0000256" key="1">
    <source>
        <dbReference type="ARBA" id="ARBA00001968"/>
    </source>
</evidence>
<dbReference type="EMBL" id="CAACYH010000002">
    <property type="protein sequence ID" value="VFB12635.1"/>
    <property type="molecule type" value="Genomic_DNA"/>
</dbReference>
<accession>A0A449HZM0</accession>
<comment type="catalytic activity">
    <reaction evidence="9">
        <text>dTTP + H2O = dTMP + diphosphate + H(+)</text>
        <dbReference type="Rhea" id="RHEA:28534"/>
        <dbReference type="ChEBI" id="CHEBI:15377"/>
        <dbReference type="ChEBI" id="CHEBI:15378"/>
        <dbReference type="ChEBI" id="CHEBI:33019"/>
        <dbReference type="ChEBI" id="CHEBI:37568"/>
        <dbReference type="ChEBI" id="CHEBI:63528"/>
        <dbReference type="EC" id="3.6.1.9"/>
    </reaction>
</comment>
<comment type="function">
    <text evidence="7">Nucleoside triphosphate pyrophosphatase that hydrolyzes 7-methyl-GTP (m(7)GTP). May have a dual role in cell division arrest and in preventing the incorporation of modified nucleotides into cellular nucleic acids.</text>
</comment>
<dbReference type="HAMAP" id="MF_00528">
    <property type="entry name" value="Maf"/>
    <property type="match status" value="1"/>
</dbReference>
<proteinExistence type="inferred from homology"/>
<dbReference type="SUPFAM" id="SSF52972">
    <property type="entry name" value="ITPase-like"/>
    <property type="match status" value="1"/>
</dbReference>
<dbReference type="Gene3D" id="3.90.950.10">
    <property type="match status" value="1"/>
</dbReference>
<keyword evidence="5 9" id="KW-0546">Nucleotide metabolism</keyword>
<evidence type="ECO:0000256" key="5">
    <source>
        <dbReference type="ARBA" id="ARBA00023080"/>
    </source>
</evidence>
<comment type="cofactor">
    <cofactor evidence="1 9">
        <name>a divalent metal cation</name>
        <dbReference type="ChEBI" id="CHEBI:60240"/>
    </cofactor>
</comment>
<evidence type="ECO:0000256" key="3">
    <source>
        <dbReference type="ARBA" id="ARBA00022490"/>
    </source>
</evidence>
<keyword evidence="4 9" id="KW-0378">Hydrolase</keyword>
<dbReference type="GO" id="GO:0036221">
    <property type="term" value="F:UTP diphosphatase activity"/>
    <property type="evidence" value="ECO:0007669"/>
    <property type="project" value="RHEA"/>
</dbReference>
<evidence type="ECO:0000256" key="9">
    <source>
        <dbReference type="HAMAP-Rule" id="MF_00528"/>
    </source>
</evidence>
<evidence type="ECO:0000313" key="11">
    <source>
        <dbReference type="Proteomes" id="UP000396835"/>
    </source>
</evidence>
<dbReference type="GO" id="GO:0036218">
    <property type="term" value="F:dTTP diphosphatase activity"/>
    <property type="evidence" value="ECO:0007669"/>
    <property type="project" value="RHEA"/>
</dbReference>
<evidence type="ECO:0000256" key="2">
    <source>
        <dbReference type="ARBA" id="ARBA00004496"/>
    </source>
</evidence>
<reference evidence="10 11" key="1">
    <citation type="submission" date="2019-02" db="EMBL/GenBank/DDBJ databases">
        <authorList>
            <consortium name="Pathogen Informatics"/>
        </authorList>
    </citation>
    <scope>NUCLEOTIDE SEQUENCE [LARGE SCALE GENOMIC DNA]</scope>
    <source>
        <strain evidence="10 11">3012STDY7078512</strain>
    </source>
</reference>
<evidence type="ECO:0000313" key="10">
    <source>
        <dbReference type="EMBL" id="VFB12635.1"/>
    </source>
</evidence>
<feature type="active site" description="Proton acceptor" evidence="9">
    <location>
        <position position="78"/>
    </location>
</feature>
<dbReference type="NCBIfam" id="TIGR00172">
    <property type="entry name" value="maf"/>
    <property type="match status" value="1"/>
</dbReference>
<dbReference type="PIRSF" id="PIRSF006305">
    <property type="entry name" value="Maf"/>
    <property type="match status" value="1"/>
</dbReference>
<evidence type="ECO:0000256" key="4">
    <source>
        <dbReference type="ARBA" id="ARBA00022801"/>
    </source>
</evidence>
<dbReference type="AlphaFoldDB" id="A0A449HZM0"/>
<organism evidence="10 11">
    <name type="scientific">Prevotella heparinolytica</name>
    <dbReference type="NCBI Taxonomy" id="28113"/>
    <lineage>
        <taxon>Bacteria</taxon>
        <taxon>Pseudomonadati</taxon>
        <taxon>Bacteroidota</taxon>
        <taxon>Bacteroidia</taxon>
        <taxon>Bacteroidales</taxon>
        <taxon>Bacteroidaceae</taxon>
        <taxon>Bacteroides</taxon>
    </lineage>
</organism>
<dbReference type="CDD" id="cd00555">
    <property type="entry name" value="Maf"/>
    <property type="match status" value="1"/>
</dbReference>
<dbReference type="PANTHER" id="PTHR43213:SF5">
    <property type="entry name" value="BIFUNCTIONAL DTTP_UTP PYROPHOSPHATASE_METHYLTRANSFERASE PROTEIN-RELATED"/>
    <property type="match status" value="1"/>
</dbReference>
<dbReference type="Pfam" id="PF02545">
    <property type="entry name" value="Maf"/>
    <property type="match status" value="1"/>
</dbReference>
<comment type="similarity">
    <text evidence="8">Belongs to the Maf family. YceF subfamily.</text>
</comment>
<dbReference type="GO" id="GO:0009117">
    <property type="term" value="P:nucleotide metabolic process"/>
    <property type="evidence" value="ECO:0007669"/>
    <property type="project" value="UniProtKB-KW"/>
</dbReference>
<comment type="catalytic activity">
    <reaction evidence="6">
        <text>N(7)-methyl-GTP + H2O = N(7)-methyl-GMP + diphosphate + H(+)</text>
        <dbReference type="Rhea" id="RHEA:58744"/>
        <dbReference type="ChEBI" id="CHEBI:15377"/>
        <dbReference type="ChEBI" id="CHEBI:15378"/>
        <dbReference type="ChEBI" id="CHEBI:33019"/>
        <dbReference type="ChEBI" id="CHEBI:58285"/>
        <dbReference type="ChEBI" id="CHEBI:87133"/>
    </reaction>
</comment>
<dbReference type="Proteomes" id="UP000396835">
    <property type="component" value="Unassembled WGS sequence"/>
</dbReference>
<dbReference type="InterPro" id="IPR029001">
    <property type="entry name" value="ITPase-like_fam"/>
</dbReference>
<comment type="function">
    <text evidence="9">Nucleoside triphosphate pyrophosphatase that hydrolyzes dTTP and UTP. May have a dual role in cell division arrest and in preventing the incorporation of modified nucleotides into cellular nucleic acids.</text>
</comment>
<evidence type="ECO:0000256" key="7">
    <source>
        <dbReference type="ARBA" id="ARBA00053369"/>
    </source>
</evidence>